<keyword evidence="2" id="KW-1185">Reference proteome</keyword>
<dbReference type="RefSeq" id="WP_065208505.1">
    <property type="nucleotide sequence ID" value="NZ_JABJXE010000015.1"/>
</dbReference>
<dbReference type="EMBL" id="NPIB01000020">
    <property type="protein sequence ID" value="PLC57097.1"/>
    <property type="molecule type" value="Genomic_DNA"/>
</dbReference>
<protein>
    <submittedName>
        <fullName evidence="1">Uncharacterized protein</fullName>
    </submittedName>
</protein>
<proteinExistence type="predicted"/>
<comment type="caution">
    <text evidence="1">The sequence shown here is derived from an EMBL/GenBank/DDBJ whole genome shotgun (WGS) entry which is preliminary data.</text>
</comment>
<gene>
    <name evidence="1" type="ORF">CIK00_15050</name>
</gene>
<evidence type="ECO:0000313" key="1">
    <source>
        <dbReference type="EMBL" id="PLC57097.1"/>
    </source>
</evidence>
<dbReference type="AlphaFoldDB" id="A0A2N4UPZ8"/>
<name>A0A2N4UPZ8_9GAMM</name>
<evidence type="ECO:0000313" key="2">
    <source>
        <dbReference type="Proteomes" id="UP000234420"/>
    </source>
</evidence>
<dbReference type="Proteomes" id="UP000234420">
    <property type="component" value="Unassembled WGS sequence"/>
</dbReference>
<sequence>MLNINCSPIPSQESLSFDYMFSRPFENGTGEFVAVRTEKYGSLALDCNFDMQIVNGQLVIKQTGISDWIFTGDQEMIQKLIEYYMPYSHLANKEL</sequence>
<accession>A0A2N4UPZ8</accession>
<organism evidence="1 2">
    <name type="scientific">Photobacterium carnosum</name>
    <dbReference type="NCBI Taxonomy" id="2023717"/>
    <lineage>
        <taxon>Bacteria</taxon>
        <taxon>Pseudomonadati</taxon>
        <taxon>Pseudomonadota</taxon>
        <taxon>Gammaproteobacteria</taxon>
        <taxon>Vibrionales</taxon>
        <taxon>Vibrionaceae</taxon>
        <taxon>Photobacterium</taxon>
    </lineage>
</organism>
<reference evidence="1 2" key="1">
    <citation type="journal article" date="2018" name="Syst. Appl. Microbiol.">
        <title>Photobacterium carnosum sp. nov., isolated from spoiled modified atmosphere packaged poultry meat.</title>
        <authorList>
            <person name="Hilgarth M."/>
            <person name="Fuertes S."/>
            <person name="Ehrmann M."/>
            <person name="Vogel R.F."/>
        </authorList>
    </citation>
    <scope>NUCLEOTIDE SEQUENCE [LARGE SCALE GENOMIC DNA]</scope>
    <source>
        <strain evidence="1 2">TMW 2.2021</strain>
    </source>
</reference>